<reference evidence="1 2" key="1">
    <citation type="submission" date="2018-02" db="EMBL/GenBank/DDBJ databases">
        <authorList>
            <person name="Cohen D.B."/>
            <person name="Kent A.D."/>
        </authorList>
    </citation>
    <scope>NUCLEOTIDE SEQUENCE [LARGE SCALE GENOMIC DNA]</scope>
    <source>
        <strain evidence="1 2">ULC007</strain>
    </source>
</reference>
<dbReference type="AlphaFoldDB" id="A0A2T1DFJ2"/>
<organism evidence="1 2">
    <name type="scientific">Phormidesmis priestleyi ULC007</name>
    <dbReference type="NCBI Taxonomy" id="1920490"/>
    <lineage>
        <taxon>Bacteria</taxon>
        <taxon>Bacillati</taxon>
        <taxon>Cyanobacteriota</taxon>
        <taxon>Cyanophyceae</taxon>
        <taxon>Leptolyngbyales</taxon>
        <taxon>Leptolyngbyaceae</taxon>
        <taxon>Phormidesmis</taxon>
    </lineage>
</organism>
<dbReference type="InterPro" id="IPR005500">
    <property type="entry name" value="DUF309"/>
</dbReference>
<proteinExistence type="predicted"/>
<dbReference type="SUPFAM" id="SSF140663">
    <property type="entry name" value="TTHA0068-like"/>
    <property type="match status" value="1"/>
</dbReference>
<dbReference type="EMBL" id="PVWG01000011">
    <property type="protein sequence ID" value="PSB19262.1"/>
    <property type="molecule type" value="Genomic_DNA"/>
</dbReference>
<evidence type="ECO:0000313" key="1">
    <source>
        <dbReference type="EMBL" id="PSB19262.1"/>
    </source>
</evidence>
<dbReference type="Pfam" id="PF03745">
    <property type="entry name" value="DUF309"/>
    <property type="match status" value="1"/>
</dbReference>
<reference evidence="1 2" key="2">
    <citation type="submission" date="2018-03" db="EMBL/GenBank/DDBJ databases">
        <title>The ancient ancestry and fast evolution of plastids.</title>
        <authorList>
            <person name="Moore K.R."/>
            <person name="Magnabosco C."/>
            <person name="Momper L."/>
            <person name="Gold D.A."/>
            <person name="Bosak T."/>
            <person name="Fournier G.P."/>
        </authorList>
    </citation>
    <scope>NUCLEOTIDE SEQUENCE [LARGE SCALE GENOMIC DNA]</scope>
    <source>
        <strain evidence="1 2">ULC007</strain>
    </source>
</reference>
<name>A0A2T1DFJ2_9CYAN</name>
<dbReference type="PANTHER" id="PTHR34796">
    <property type="entry name" value="EXPRESSED PROTEIN"/>
    <property type="match status" value="1"/>
</dbReference>
<gene>
    <name evidence="1" type="ORF">C7B65_11855</name>
</gene>
<dbReference type="PANTHER" id="PTHR34796:SF1">
    <property type="entry name" value="EXPRESSED PROTEIN"/>
    <property type="match status" value="1"/>
</dbReference>
<sequence>MTDQLPEAFWQAIEQFNQGEFYTCHDTLEAIWMEAPTFEKNFYQGILQVAVAIYHLGNRNLRGAVILLGEGLNRLRKYQPEYGGIEVDRFINDSTNLLTTLQQMGAEEVGNVMLCQSLGKASSSTTDQDGKIILQIPIVRKLTASVE</sequence>
<protein>
    <submittedName>
        <fullName evidence="1">DUF309 domain-containing protein</fullName>
    </submittedName>
</protein>
<comment type="caution">
    <text evidence="1">The sequence shown here is derived from an EMBL/GenBank/DDBJ whole genome shotgun (WGS) entry which is preliminary data.</text>
</comment>
<dbReference type="Proteomes" id="UP000238634">
    <property type="component" value="Unassembled WGS sequence"/>
</dbReference>
<dbReference type="OrthoDB" id="165483at2"/>
<evidence type="ECO:0000313" key="2">
    <source>
        <dbReference type="Proteomes" id="UP000238634"/>
    </source>
</evidence>
<keyword evidence="2" id="KW-1185">Reference proteome</keyword>
<accession>A0A2T1DFJ2</accession>
<dbReference type="RefSeq" id="WP_073071315.1">
    <property type="nucleotide sequence ID" value="NZ_MPPI01000011.1"/>
</dbReference>
<dbReference type="Gene3D" id="1.10.3450.10">
    <property type="entry name" value="TTHA0068-like"/>
    <property type="match status" value="1"/>
</dbReference>
<dbReference type="STRING" id="1920490.GCA_001895925_04474"/>
<dbReference type="InterPro" id="IPR023203">
    <property type="entry name" value="TTHA0068_sf"/>
</dbReference>